<dbReference type="AlphaFoldDB" id="A0A418Y7X2"/>
<dbReference type="Proteomes" id="UP000284006">
    <property type="component" value="Unassembled WGS sequence"/>
</dbReference>
<organism evidence="1 2">
    <name type="scientific">Massilia cavernae</name>
    <dbReference type="NCBI Taxonomy" id="2320864"/>
    <lineage>
        <taxon>Bacteria</taxon>
        <taxon>Pseudomonadati</taxon>
        <taxon>Pseudomonadota</taxon>
        <taxon>Betaproteobacteria</taxon>
        <taxon>Burkholderiales</taxon>
        <taxon>Oxalobacteraceae</taxon>
        <taxon>Telluria group</taxon>
        <taxon>Massilia</taxon>
    </lineage>
</organism>
<sequence length="106" mass="11190">MDKNAQEQGFMARMFSLLGVLFGMPLAEVLAPLAISDAVRAALLARQGELCALLALVESAEQGDFAGAAERLSTLQLEAADFNAAVLDAATWMLEVVQENQGKAHG</sequence>
<protein>
    <submittedName>
        <fullName evidence="1">Uncharacterized protein</fullName>
    </submittedName>
</protein>
<dbReference type="OrthoDB" id="9804751at2"/>
<keyword evidence="2" id="KW-1185">Reference proteome</keyword>
<accession>A0A418Y7X2</accession>
<reference evidence="1 2" key="1">
    <citation type="submission" date="2018-09" db="EMBL/GenBank/DDBJ databases">
        <authorList>
            <person name="Zhu H."/>
        </authorList>
    </citation>
    <scope>NUCLEOTIDE SEQUENCE [LARGE SCALE GENOMIC DNA]</scope>
    <source>
        <strain evidence="1 2">K1S02-61</strain>
    </source>
</reference>
<proteinExistence type="predicted"/>
<dbReference type="EMBL" id="QYUP01000013">
    <property type="protein sequence ID" value="RJG27227.1"/>
    <property type="molecule type" value="Genomic_DNA"/>
</dbReference>
<dbReference type="RefSeq" id="WP_119809149.1">
    <property type="nucleotide sequence ID" value="NZ_QYUP01000013.1"/>
</dbReference>
<name>A0A418Y7X2_9BURK</name>
<comment type="caution">
    <text evidence="1">The sequence shown here is derived from an EMBL/GenBank/DDBJ whole genome shotgun (WGS) entry which is preliminary data.</text>
</comment>
<gene>
    <name evidence="1" type="ORF">D3872_01540</name>
</gene>
<dbReference type="SUPFAM" id="SSF109604">
    <property type="entry name" value="HD-domain/PDEase-like"/>
    <property type="match status" value="1"/>
</dbReference>
<evidence type="ECO:0000313" key="2">
    <source>
        <dbReference type="Proteomes" id="UP000284006"/>
    </source>
</evidence>
<evidence type="ECO:0000313" key="1">
    <source>
        <dbReference type="EMBL" id="RJG27227.1"/>
    </source>
</evidence>